<evidence type="ECO:0000256" key="4">
    <source>
        <dbReference type="ARBA" id="ARBA00022755"/>
    </source>
</evidence>
<dbReference type="PANTHER" id="PTHR47552">
    <property type="entry name" value="PHOSPHORIBOSYLFORMYLGLYCINAMIDINE SYNTHASE SUBUNIT PURQ"/>
    <property type="match status" value="1"/>
</dbReference>
<feature type="active site" description="Nucleophile" evidence="8">
    <location>
        <position position="89"/>
    </location>
</feature>
<keyword evidence="1 8" id="KW-0963">Cytoplasm</keyword>
<comment type="pathway">
    <text evidence="8">Purine metabolism; IMP biosynthesis via de novo pathway; 5-amino-1-(5-phospho-D-ribosyl)imidazole from N(2)-formyl-N(1)-(5-phospho-D-ribosyl)glycinamide: step 1/2.</text>
</comment>
<dbReference type="NCBIfam" id="TIGR01737">
    <property type="entry name" value="FGAM_synth_I"/>
    <property type="match status" value="1"/>
</dbReference>
<evidence type="ECO:0000313" key="9">
    <source>
        <dbReference type="EMBL" id="AEE52163.1"/>
    </source>
</evidence>
<evidence type="ECO:0000256" key="1">
    <source>
        <dbReference type="ARBA" id="ARBA00022490"/>
    </source>
</evidence>
<comment type="catalytic activity">
    <reaction evidence="8">
        <text>L-glutamine + H2O = L-glutamate + NH4(+)</text>
        <dbReference type="Rhea" id="RHEA:15889"/>
        <dbReference type="ChEBI" id="CHEBI:15377"/>
        <dbReference type="ChEBI" id="CHEBI:28938"/>
        <dbReference type="ChEBI" id="CHEBI:29985"/>
        <dbReference type="ChEBI" id="CHEBI:58359"/>
        <dbReference type="EC" id="3.5.1.2"/>
    </reaction>
</comment>
<dbReference type="InterPro" id="IPR010075">
    <property type="entry name" value="PRibForGlyAmidine_synth_PurQ"/>
</dbReference>
<keyword evidence="3 8" id="KW-0547">Nucleotide-binding</keyword>
<evidence type="ECO:0000256" key="5">
    <source>
        <dbReference type="ARBA" id="ARBA00022801"/>
    </source>
</evidence>
<proteinExistence type="inferred from homology"/>
<dbReference type="Gene3D" id="3.40.50.880">
    <property type="match status" value="1"/>
</dbReference>
<dbReference type="GO" id="GO:0006189">
    <property type="term" value="P:'de novo' IMP biosynthetic process"/>
    <property type="evidence" value="ECO:0007669"/>
    <property type="project" value="UniProtKB-UniRule"/>
</dbReference>
<dbReference type="UniPathway" id="UPA00074">
    <property type="reaction ID" value="UER00128"/>
</dbReference>
<dbReference type="Proteomes" id="UP000008461">
    <property type="component" value="Chromosome"/>
</dbReference>
<dbReference type="InterPro" id="IPR029062">
    <property type="entry name" value="Class_I_gatase-like"/>
</dbReference>
<evidence type="ECO:0000256" key="7">
    <source>
        <dbReference type="ARBA" id="ARBA00022962"/>
    </source>
</evidence>
<evidence type="ECO:0000256" key="8">
    <source>
        <dbReference type="HAMAP-Rule" id="MF_00421"/>
    </source>
</evidence>
<evidence type="ECO:0000313" key="10">
    <source>
        <dbReference type="Proteomes" id="UP000008461"/>
    </source>
</evidence>
<dbReference type="STRING" id="760192.Halhy_4319"/>
<dbReference type="PIRSF" id="PIRSF001586">
    <property type="entry name" value="FGAM_synth_I"/>
    <property type="match status" value="1"/>
</dbReference>
<gene>
    <name evidence="8" type="primary">purQ</name>
    <name evidence="9" type="ordered locus">Halhy_4319</name>
</gene>
<dbReference type="HOGENOM" id="CLU_001031_3_1_10"/>
<accession>F4KPR3</accession>
<evidence type="ECO:0000256" key="2">
    <source>
        <dbReference type="ARBA" id="ARBA00022598"/>
    </source>
</evidence>
<protein>
    <recommendedName>
        <fullName evidence="8">Phosphoribosylformylglycinamidine synthase subunit PurQ</fullName>
        <shortName evidence="8">FGAM synthase</shortName>
        <ecNumber evidence="8">6.3.5.3</ecNumber>
    </recommendedName>
    <alternativeName>
        <fullName evidence="8">Formylglycinamide ribonucleotide amidotransferase subunit I</fullName>
        <shortName evidence="8">FGAR amidotransferase I</shortName>
        <shortName evidence="8">FGAR-AT I</shortName>
    </alternativeName>
    <alternativeName>
        <fullName evidence="8">Glutaminase PurQ</fullName>
        <ecNumber evidence="8">3.5.1.2</ecNumber>
    </alternativeName>
    <alternativeName>
        <fullName evidence="8">Phosphoribosylformylglycinamidine synthase subunit I</fullName>
    </alternativeName>
</protein>
<dbReference type="GO" id="GO:0004642">
    <property type="term" value="F:phosphoribosylformylglycinamidine synthase activity"/>
    <property type="evidence" value="ECO:0007669"/>
    <property type="project" value="UniProtKB-UniRule"/>
</dbReference>
<keyword evidence="4 8" id="KW-0658">Purine biosynthesis</keyword>
<dbReference type="PANTHER" id="PTHR47552:SF1">
    <property type="entry name" value="PHOSPHORIBOSYLFORMYLGLYCINAMIDINE SYNTHASE SUBUNIT PURQ"/>
    <property type="match status" value="1"/>
</dbReference>
<keyword evidence="6 8" id="KW-0067">ATP-binding</keyword>
<dbReference type="SMART" id="SM01211">
    <property type="entry name" value="GATase_5"/>
    <property type="match status" value="1"/>
</dbReference>
<dbReference type="EMBL" id="CP002691">
    <property type="protein sequence ID" value="AEE52163.1"/>
    <property type="molecule type" value="Genomic_DNA"/>
</dbReference>
<keyword evidence="10" id="KW-1185">Reference proteome</keyword>
<keyword evidence="2 8" id="KW-0436">Ligase</keyword>
<dbReference type="PROSITE" id="PS51273">
    <property type="entry name" value="GATASE_TYPE_1"/>
    <property type="match status" value="1"/>
</dbReference>
<comment type="catalytic activity">
    <reaction evidence="8">
        <text>N(2)-formyl-N(1)-(5-phospho-beta-D-ribosyl)glycinamide + L-glutamine + ATP + H2O = 2-formamido-N(1)-(5-O-phospho-beta-D-ribosyl)acetamidine + L-glutamate + ADP + phosphate + H(+)</text>
        <dbReference type="Rhea" id="RHEA:17129"/>
        <dbReference type="ChEBI" id="CHEBI:15377"/>
        <dbReference type="ChEBI" id="CHEBI:15378"/>
        <dbReference type="ChEBI" id="CHEBI:29985"/>
        <dbReference type="ChEBI" id="CHEBI:30616"/>
        <dbReference type="ChEBI" id="CHEBI:43474"/>
        <dbReference type="ChEBI" id="CHEBI:58359"/>
        <dbReference type="ChEBI" id="CHEBI:147286"/>
        <dbReference type="ChEBI" id="CHEBI:147287"/>
        <dbReference type="ChEBI" id="CHEBI:456216"/>
        <dbReference type="EC" id="6.3.5.3"/>
    </reaction>
</comment>
<feature type="active site" evidence="8">
    <location>
        <position position="206"/>
    </location>
</feature>
<dbReference type="GO" id="GO:0004359">
    <property type="term" value="F:glutaminase activity"/>
    <property type="evidence" value="ECO:0007669"/>
    <property type="project" value="UniProtKB-EC"/>
</dbReference>
<feature type="active site" evidence="8">
    <location>
        <position position="208"/>
    </location>
</feature>
<dbReference type="OrthoDB" id="9804441at2"/>
<comment type="subcellular location">
    <subcellularLocation>
        <location evidence="8">Cytoplasm</location>
    </subcellularLocation>
</comment>
<dbReference type="GO" id="GO:0005737">
    <property type="term" value="C:cytoplasm"/>
    <property type="evidence" value="ECO:0007669"/>
    <property type="project" value="UniProtKB-SubCell"/>
</dbReference>
<dbReference type="GO" id="GO:0005524">
    <property type="term" value="F:ATP binding"/>
    <property type="evidence" value="ECO:0007669"/>
    <property type="project" value="UniProtKB-KW"/>
</dbReference>
<dbReference type="SUPFAM" id="SSF52317">
    <property type="entry name" value="Class I glutamine amidotransferase-like"/>
    <property type="match status" value="1"/>
</dbReference>
<comment type="subunit">
    <text evidence="8">Part of the FGAM synthase complex composed of 1 PurL, 1 PurQ and 2 PurS subunits.</text>
</comment>
<dbReference type="EC" id="3.5.1.2" evidence="8"/>
<dbReference type="NCBIfam" id="NF002957">
    <property type="entry name" value="PRK03619.1"/>
    <property type="match status" value="1"/>
</dbReference>
<dbReference type="HAMAP" id="MF_00421">
    <property type="entry name" value="PurQ"/>
    <property type="match status" value="1"/>
</dbReference>
<dbReference type="eggNOG" id="COG0047">
    <property type="taxonomic scope" value="Bacteria"/>
</dbReference>
<reference key="2">
    <citation type="submission" date="2011-04" db="EMBL/GenBank/DDBJ databases">
        <title>Complete sequence of chromosome of Haliscomenobacter hydrossis DSM 1100.</title>
        <authorList>
            <consortium name="US DOE Joint Genome Institute (JGI-PGF)"/>
            <person name="Lucas S."/>
            <person name="Han J."/>
            <person name="Lapidus A."/>
            <person name="Bruce D."/>
            <person name="Goodwin L."/>
            <person name="Pitluck S."/>
            <person name="Peters L."/>
            <person name="Kyrpides N."/>
            <person name="Mavromatis K."/>
            <person name="Ivanova N."/>
            <person name="Ovchinnikova G."/>
            <person name="Pagani I."/>
            <person name="Daligault H."/>
            <person name="Detter J.C."/>
            <person name="Han C."/>
            <person name="Land M."/>
            <person name="Hauser L."/>
            <person name="Markowitz V."/>
            <person name="Cheng J.-F."/>
            <person name="Hugenholtz P."/>
            <person name="Woyke T."/>
            <person name="Wu D."/>
            <person name="Verbarg S."/>
            <person name="Frueling A."/>
            <person name="Brambilla E."/>
            <person name="Klenk H.-P."/>
            <person name="Eisen J.A."/>
        </authorList>
    </citation>
    <scope>NUCLEOTIDE SEQUENCE</scope>
    <source>
        <strain>DSM 1100</strain>
    </source>
</reference>
<reference evidence="9 10" key="1">
    <citation type="journal article" date="2011" name="Stand. Genomic Sci.">
        <title>Complete genome sequence of Haliscomenobacter hydrossis type strain (O).</title>
        <authorList>
            <consortium name="US DOE Joint Genome Institute (JGI-PGF)"/>
            <person name="Daligault H."/>
            <person name="Lapidus A."/>
            <person name="Zeytun A."/>
            <person name="Nolan M."/>
            <person name="Lucas S."/>
            <person name="Del Rio T.G."/>
            <person name="Tice H."/>
            <person name="Cheng J.F."/>
            <person name="Tapia R."/>
            <person name="Han C."/>
            <person name="Goodwin L."/>
            <person name="Pitluck S."/>
            <person name="Liolios K."/>
            <person name="Pagani I."/>
            <person name="Ivanova N."/>
            <person name="Huntemann M."/>
            <person name="Mavromatis K."/>
            <person name="Mikhailova N."/>
            <person name="Pati A."/>
            <person name="Chen A."/>
            <person name="Palaniappan K."/>
            <person name="Land M."/>
            <person name="Hauser L."/>
            <person name="Brambilla E.M."/>
            <person name="Rohde M."/>
            <person name="Verbarg S."/>
            <person name="Goker M."/>
            <person name="Bristow J."/>
            <person name="Eisen J.A."/>
            <person name="Markowitz V."/>
            <person name="Hugenholtz P."/>
            <person name="Kyrpides N.C."/>
            <person name="Klenk H.P."/>
            <person name="Woyke T."/>
        </authorList>
    </citation>
    <scope>NUCLEOTIDE SEQUENCE [LARGE SCALE GENOMIC DNA]</scope>
    <source>
        <strain evidence="10">ATCC 27775 / DSM 1100 / LMG 10767 / O</strain>
    </source>
</reference>
<dbReference type="Pfam" id="PF13507">
    <property type="entry name" value="GATase_5"/>
    <property type="match status" value="1"/>
</dbReference>
<evidence type="ECO:0000256" key="6">
    <source>
        <dbReference type="ARBA" id="ARBA00022840"/>
    </source>
</evidence>
<dbReference type="EC" id="6.3.5.3" evidence="8"/>
<dbReference type="RefSeq" id="WP_013766701.1">
    <property type="nucleotide sequence ID" value="NC_015510.1"/>
</dbReference>
<keyword evidence="5 8" id="KW-0378">Hydrolase</keyword>
<organism evidence="9 10">
    <name type="scientific">Haliscomenobacter hydrossis (strain ATCC 27775 / DSM 1100 / LMG 10767 / O)</name>
    <dbReference type="NCBI Taxonomy" id="760192"/>
    <lineage>
        <taxon>Bacteria</taxon>
        <taxon>Pseudomonadati</taxon>
        <taxon>Bacteroidota</taxon>
        <taxon>Saprospiria</taxon>
        <taxon>Saprospirales</taxon>
        <taxon>Haliscomenobacteraceae</taxon>
        <taxon>Haliscomenobacter</taxon>
    </lineage>
</organism>
<name>F4KPR3_HALH1</name>
<dbReference type="AlphaFoldDB" id="F4KPR3"/>
<dbReference type="CDD" id="cd01740">
    <property type="entry name" value="GATase1_FGAR_AT"/>
    <property type="match status" value="1"/>
</dbReference>
<keyword evidence="7 8" id="KW-0315">Glutamine amidotransferase</keyword>
<comment type="function">
    <text evidence="8">Part of the phosphoribosylformylglycinamidine synthase complex involved in the purines biosynthetic pathway. Catalyzes the ATP-dependent conversion of formylglycinamide ribonucleotide (FGAR) and glutamine to yield formylglycinamidine ribonucleotide (FGAM) and glutamate. The FGAM synthase complex is composed of three subunits. PurQ produces an ammonia molecule by converting glutamine to glutamate. PurL transfers the ammonia molecule to FGAR to form FGAM in an ATP-dependent manner. PurS interacts with PurQ and PurL and is thought to assist in the transfer of the ammonia molecule from PurQ to PurL.</text>
</comment>
<sequence length="237" mass="25721">MKFGIIVFPGSNCDDDMMHVLGNVMQQDTVKIWHKETELEGFGAGDCIVLPGGFSYGDYLRSGAIARFSPIMSAVVDFANNGGLVYGICNGFQILCEAGLLPGVLLRNSNQQYICKNVFLKTISNNSPLTAGIHSGQVLKIPIAHGDGRFYADAETIAELEANDQILFKYCLPNGEITEDANPNGALDNIAGICNKQRNVFGMMPHPERASEEILGNSDGHRLFDSLVKMTHMSASM</sequence>
<dbReference type="KEGG" id="hhy:Halhy_4319"/>
<evidence type="ECO:0000256" key="3">
    <source>
        <dbReference type="ARBA" id="ARBA00022741"/>
    </source>
</evidence>